<name>A0A1M5VNQ3_9BACT</name>
<proteinExistence type="predicted"/>
<evidence type="ECO:0000313" key="3">
    <source>
        <dbReference type="Proteomes" id="UP000184212"/>
    </source>
</evidence>
<gene>
    <name evidence="2" type="ORF">SAMN04488109_5263</name>
</gene>
<organism evidence="2 3">
    <name type="scientific">Chryseolinea serpens</name>
    <dbReference type="NCBI Taxonomy" id="947013"/>
    <lineage>
        <taxon>Bacteria</taxon>
        <taxon>Pseudomonadati</taxon>
        <taxon>Bacteroidota</taxon>
        <taxon>Cytophagia</taxon>
        <taxon>Cytophagales</taxon>
        <taxon>Fulvivirgaceae</taxon>
        <taxon>Chryseolinea</taxon>
    </lineage>
</organism>
<sequence length="298" mass="32242">MRVKYIFFVLSACLLWSCADEQSAMQIDPSRYFTMAQMKKPNPGGRSAQTAEAPATAFNLGDLRASKEFLFLLGNAADQSIFNVKLSVDDPSFAVSPKQISELPGRNADNTSLIPLVSVGAIHGRRLDGVGTTAIMDMGTHNATVTLEGKIVSNGDSITVRSTFVMTLDAKVMDAALYSDGQEKNLATPDNLWGNVGDESGLTYRREYYVTWTTAQIKNTGNVPFTLLVIEPADNNADGVIVNVSMVIQPGETIKFADHMPNPMGATVIFDGQGTVTDLSRLQLGTDGRAYTSMTFYN</sequence>
<dbReference type="AlphaFoldDB" id="A0A1M5VNQ3"/>
<keyword evidence="1" id="KW-0732">Signal</keyword>
<dbReference type="RefSeq" id="WP_073140548.1">
    <property type="nucleotide sequence ID" value="NZ_FQWQ01000004.1"/>
</dbReference>
<dbReference type="OrthoDB" id="988621at2"/>
<feature type="chain" id="PRO_5013110412" evidence="1">
    <location>
        <begin position="20"/>
        <end position="298"/>
    </location>
</feature>
<reference evidence="2 3" key="1">
    <citation type="submission" date="2016-11" db="EMBL/GenBank/DDBJ databases">
        <authorList>
            <person name="Jaros S."/>
            <person name="Januszkiewicz K."/>
            <person name="Wedrychowicz H."/>
        </authorList>
    </citation>
    <scope>NUCLEOTIDE SEQUENCE [LARGE SCALE GENOMIC DNA]</scope>
    <source>
        <strain evidence="2 3">DSM 24574</strain>
    </source>
</reference>
<protein>
    <submittedName>
        <fullName evidence="2">Uncharacterized protein</fullName>
    </submittedName>
</protein>
<evidence type="ECO:0000313" key="2">
    <source>
        <dbReference type="EMBL" id="SHH76891.1"/>
    </source>
</evidence>
<evidence type="ECO:0000256" key="1">
    <source>
        <dbReference type="SAM" id="SignalP"/>
    </source>
</evidence>
<dbReference type="Proteomes" id="UP000184212">
    <property type="component" value="Unassembled WGS sequence"/>
</dbReference>
<accession>A0A1M5VNQ3</accession>
<dbReference type="EMBL" id="FQWQ01000004">
    <property type="protein sequence ID" value="SHH76891.1"/>
    <property type="molecule type" value="Genomic_DNA"/>
</dbReference>
<keyword evidence="3" id="KW-1185">Reference proteome</keyword>
<feature type="signal peptide" evidence="1">
    <location>
        <begin position="1"/>
        <end position="19"/>
    </location>
</feature>